<evidence type="ECO:0000313" key="2">
    <source>
        <dbReference type="EMBL" id="KAJ8365336.1"/>
    </source>
</evidence>
<reference evidence="2" key="1">
    <citation type="journal article" date="2023" name="Science">
        <title>Genome structures resolve the early diversification of teleost fishes.</title>
        <authorList>
            <person name="Parey E."/>
            <person name="Louis A."/>
            <person name="Montfort J."/>
            <person name="Bouchez O."/>
            <person name="Roques C."/>
            <person name="Iampietro C."/>
            <person name="Lluch J."/>
            <person name="Castinel A."/>
            <person name="Donnadieu C."/>
            <person name="Desvignes T."/>
            <person name="Floi Bucao C."/>
            <person name="Jouanno E."/>
            <person name="Wen M."/>
            <person name="Mejri S."/>
            <person name="Dirks R."/>
            <person name="Jansen H."/>
            <person name="Henkel C."/>
            <person name="Chen W.J."/>
            <person name="Zahm M."/>
            <person name="Cabau C."/>
            <person name="Klopp C."/>
            <person name="Thompson A.W."/>
            <person name="Robinson-Rechavi M."/>
            <person name="Braasch I."/>
            <person name="Lecointre G."/>
            <person name="Bobe J."/>
            <person name="Postlethwait J.H."/>
            <person name="Berthelot C."/>
            <person name="Roest Crollius H."/>
            <person name="Guiguen Y."/>
        </authorList>
    </citation>
    <scope>NUCLEOTIDE SEQUENCE</scope>
    <source>
        <strain evidence="2">WJC10195</strain>
    </source>
</reference>
<keyword evidence="3" id="KW-1185">Reference proteome</keyword>
<accession>A0A9Q1FSD5</accession>
<dbReference type="AlphaFoldDB" id="A0A9Q1FSD5"/>
<gene>
    <name evidence="2" type="ORF">SKAU_G00141670</name>
</gene>
<comment type="caution">
    <text evidence="2">The sequence shown here is derived from an EMBL/GenBank/DDBJ whole genome shotgun (WGS) entry which is preliminary data.</text>
</comment>
<organism evidence="2 3">
    <name type="scientific">Synaphobranchus kaupii</name>
    <name type="common">Kaup's arrowtooth eel</name>
    <dbReference type="NCBI Taxonomy" id="118154"/>
    <lineage>
        <taxon>Eukaryota</taxon>
        <taxon>Metazoa</taxon>
        <taxon>Chordata</taxon>
        <taxon>Craniata</taxon>
        <taxon>Vertebrata</taxon>
        <taxon>Euteleostomi</taxon>
        <taxon>Actinopterygii</taxon>
        <taxon>Neopterygii</taxon>
        <taxon>Teleostei</taxon>
        <taxon>Anguilliformes</taxon>
        <taxon>Synaphobranchidae</taxon>
        <taxon>Synaphobranchus</taxon>
    </lineage>
</organism>
<evidence type="ECO:0000313" key="3">
    <source>
        <dbReference type="Proteomes" id="UP001152622"/>
    </source>
</evidence>
<name>A0A9Q1FSD5_SYNKA</name>
<dbReference type="Proteomes" id="UP001152622">
    <property type="component" value="Chromosome 4"/>
</dbReference>
<sequence length="158" mass="16448">MCSRGTDSDQTETAAPGLQGYSVTQGSGISSSSSTRSSVTAGGLADWTALTRFTPPERNGSWLSTARALWGRDGPGVPFAGSLLRGRPLDNAITHHFHPALWPAVRPRADRSLKVSAEPLGSASLPAFWNFPRSAFCAVTVAVTSGPALSPGVFGHVT</sequence>
<evidence type="ECO:0000256" key="1">
    <source>
        <dbReference type="SAM" id="MobiDB-lite"/>
    </source>
</evidence>
<dbReference type="EMBL" id="JAINUF010000004">
    <property type="protein sequence ID" value="KAJ8365336.1"/>
    <property type="molecule type" value="Genomic_DNA"/>
</dbReference>
<protein>
    <submittedName>
        <fullName evidence="2">Uncharacterized protein</fullName>
    </submittedName>
</protein>
<proteinExistence type="predicted"/>
<feature type="compositionally biased region" description="Low complexity" evidence="1">
    <location>
        <begin position="22"/>
        <end position="39"/>
    </location>
</feature>
<feature type="region of interest" description="Disordered" evidence="1">
    <location>
        <begin position="1"/>
        <end position="39"/>
    </location>
</feature>